<evidence type="ECO:0000313" key="3">
    <source>
        <dbReference type="Proteomes" id="UP001172102"/>
    </source>
</evidence>
<organism evidence="2 3">
    <name type="scientific">Lasiosphaeris hirsuta</name>
    <dbReference type="NCBI Taxonomy" id="260670"/>
    <lineage>
        <taxon>Eukaryota</taxon>
        <taxon>Fungi</taxon>
        <taxon>Dikarya</taxon>
        <taxon>Ascomycota</taxon>
        <taxon>Pezizomycotina</taxon>
        <taxon>Sordariomycetes</taxon>
        <taxon>Sordariomycetidae</taxon>
        <taxon>Sordariales</taxon>
        <taxon>Lasiosphaeriaceae</taxon>
        <taxon>Lasiosphaeris</taxon>
    </lineage>
</organism>
<feature type="compositionally biased region" description="Polar residues" evidence="1">
    <location>
        <begin position="59"/>
        <end position="72"/>
    </location>
</feature>
<evidence type="ECO:0000313" key="2">
    <source>
        <dbReference type="EMBL" id="KAK0731140.1"/>
    </source>
</evidence>
<feature type="compositionally biased region" description="Basic residues" evidence="1">
    <location>
        <begin position="161"/>
        <end position="173"/>
    </location>
</feature>
<dbReference type="EMBL" id="JAUKUA010000001">
    <property type="protein sequence ID" value="KAK0731140.1"/>
    <property type="molecule type" value="Genomic_DNA"/>
</dbReference>
<keyword evidence="3" id="KW-1185">Reference proteome</keyword>
<feature type="compositionally biased region" description="Basic and acidic residues" evidence="1">
    <location>
        <begin position="178"/>
        <end position="191"/>
    </location>
</feature>
<accession>A0AA40BBG1</accession>
<feature type="region of interest" description="Disordered" evidence="1">
    <location>
        <begin position="120"/>
        <end position="201"/>
    </location>
</feature>
<dbReference type="Proteomes" id="UP001172102">
    <property type="component" value="Unassembled WGS sequence"/>
</dbReference>
<proteinExistence type="predicted"/>
<feature type="compositionally biased region" description="Gly residues" evidence="1">
    <location>
        <begin position="123"/>
        <end position="134"/>
    </location>
</feature>
<name>A0AA40BBG1_9PEZI</name>
<protein>
    <submittedName>
        <fullName evidence="2">Uncharacterized protein</fullName>
    </submittedName>
</protein>
<comment type="caution">
    <text evidence="2">The sequence shown here is derived from an EMBL/GenBank/DDBJ whole genome shotgun (WGS) entry which is preliminary data.</text>
</comment>
<sequence length="380" mass="40502">MSRQAVQTALGRGSIAIDSYRASITNTSTAQFPCIASISRRGRQPFSTTTALLDEDRPSSQQRSRTAANQLGQLAPRPLREALNGAPNGAPLRGLAEIAGIGSRSSGPVDPSKIINMRSLRGTLGGRAGRGGRGGSDRGGRLVPRALGPGAQRRSDGARGGRGRGAARGRGARGGRGSGDDKKRAKKKGPDSDSVANQPKLVWNPEEQALVNRIEQGVVTDYTPVVTLKTLSGYGPAVATDASLGKVELAMRSMRIMGGGQAFNSDAGVTVDHKAMFHRYRHERKPVFFNSAEEKAWLESSKEDFKVGKPAKDIKTMIVETAILGKYDPPSFVDMKDTVATLENYHGRTFSYTAANSQAFIEKVQSLLSQSAPKAQAKRA</sequence>
<evidence type="ECO:0000256" key="1">
    <source>
        <dbReference type="SAM" id="MobiDB-lite"/>
    </source>
</evidence>
<dbReference type="AlphaFoldDB" id="A0AA40BBG1"/>
<feature type="region of interest" description="Disordered" evidence="1">
    <location>
        <begin position="54"/>
        <end position="77"/>
    </location>
</feature>
<reference evidence="2" key="1">
    <citation type="submission" date="2023-06" db="EMBL/GenBank/DDBJ databases">
        <title>Genome-scale phylogeny and comparative genomics of the fungal order Sordariales.</title>
        <authorList>
            <consortium name="Lawrence Berkeley National Laboratory"/>
            <person name="Hensen N."/>
            <person name="Bonometti L."/>
            <person name="Westerberg I."/>
            <person name="Brannstrom I.O."/>
            <person name="Guillou S."/>
            <person name="Cros-Aarteil S."/>
            <person name="Calhoun S."/>
            <person name="Haridas S."/>
            <person name="Kuo A."/>
            <person name="Mondo S."/>
            <person name="Pangilinan J."/>
            <person name="Riley R."/>
            <person name="Labutti K."/>
            <person name="Andreopoulos B."/>
            <person name="Lipzen A."/>
            <person name="Chen C."/>
            <person name="Yanf M."/>
            <person name="Daum C."/>
            <person name="Ng V."/>
            <person name="Clum A."/>
            <person name="Steindorff A."/>
            <person name="Ohm R."/>
            <person name="Martin F."/>
            <person name="Silar P."/>
            <person name="Natvig D."/>
            <person name="Lalanne C."/>
            <person name="Gautier V."/>
            <person name="Ament-Velasquez S.L."/>
            <person name="Kruys A."/>
            <person name="Hutchinson M.I."/>
            <person name="Powell A.J."/>
            <person name="Barry K."/>
            <person name="Miller A.N."/>
            <person name="Grigoriev I.V."/>
            <person name="Debuchy R."/>
            <person name="Gladieux P."/>
            <person name="Thoren M.H."/>
            <person name="Johannesson H."/>
        </authorList>
    </citation>
    <scope>NUCLEOTIDE SEQUENCE</scope>
    <source>
        <strain evidence="2">SMH4607-1</strain>
    </source>
</reference>
<gene>
    <name evidence="2" type="ORF">B0H67DRAFT_563885</name>
</gene>